<evidence type="ECO:0000313" key="10">
    <source>
        <dbReference type="Proteomes" id="UP000199322"/>
    </source>
</evidence>
<sequence length="391" mass="44307">MKIFKLSIFEIKKIFRNPGMLVLIILIPIIIAYLGASFYPENLMGEHKIGIYNQDNSFLGRFGFIFLKQFLKWDNTVEINSEEELQSFIATRDFDSVLMIPKGFIDSLRNYEENELYIIPNPDKLQDAFSFYTIVDALFKELSGIPELSSGSTTNFLLQGGISVDENRKKPEIKLLIPQVNSNELKLSENSSLGFKDIFSPVVAVIMILLFSMIGIGNSISQTKENGLFDIYRANGLKIYEFIGFKFIAYFLIGLVASIYSWYIYRAFGVTSVASEINILLIISLNVFVYTSLGILISSITSNSKSTSFFLTALTGGLVLFGDVLIPIPKDSIVLQFSNFLPIKYSIESWRKLSILGYSMDNISKEIIYLLTFGLVFLISSYTLMYIKNKR</sequence>
<evidence type="ECO:0000256" key="6">
    <source>
        <dbReference type="SAM" id="Phobius"/>
    </source>
</evidence>
<dbReference type="EMBL" id="SRME01000002">
    <property type="protein sequence ID" value="TGG88388.1"/>
    <property type="molecule type" value="Genomic_DNA"/>
</dbReference>
<evidence type="ECO:0000256" key="5">
    <source>
        <dbReference type="ARBA" id="ARBA00023136"/>
    </source>
</evidence>
<comment type="subcellular location">
    <subcellularLocation>
        <location evidence="1">Cell membrane</location>
        <topology evidence="1">Multi-pass membrane protein</topology>
    </subcellularLocation>
</comment>
<proteinExistence type="predicted"/>
<feature type="transmembrane region" description="Helical" evidence="6">
    <location>
        <begin position="198"/>
        <end position="221"/>
    </location>
</feature>
<keyword evidence="4 6" id="KW-1133">Transmembrane helix</keyword>
<feature type="transmembrane region" description="Helical" evidence="6">
    <location>
        <begin position="242"/>
        <end position="265"/>
    </location>
</feature>
<dbReference type="InterPro" id="IPR013525">
    <property type="entry name" value="ABC2_TM"/>
</dbReference>
<evidence type="ECO:0000313" key="11">
    <source>
        <dbReference type="Proteomes" id="UP000297288"/>
    </source>
</evidence>
<dbReference type="Pfam" id="PF12698">
    <property type="entry name" value="ABC2_membrane_3"/>
    <property type="match status" value="1"/>
</dbReference>
<dbReference type="RefSeq" id="WP_091402842.1">
    <property type="nucleotide sequence ID" value="NZ_FMYV01000002.1"/>
</dbReference>
<dbReference type="AlphaFoldDB" id="A0A1G6K133"/>
<reference evidence="9 11" key="2">
    <citation type="submission" date="2019-04" db="EMBL/GenBank/DDBJ databases">
        <title>Draft genome sequence data and analysis of a Fermenting Bacterium, Geotoga petraea strain HO-Geo1, isolated from heavy-oil petroleum reservoir in Russia.</title>
        <authorList>
            <person name="Grouzdev D.S."/>
            <person name="Semenova E.M."/>
            <person name="Sokolova D.S."/>
            <person name="Tourova T.P."/>
            <person name="Poltaraus A.B."/>
            <person name="Nazina T.N."/>
        </authorList>
    </citation>
    <scope>NUCLEOTIDE SEQUENCE [LARGE SCALE GENOMIC DNA]</scope>
    <source>
        <strain evidence="9 11">HO-Geo1</strain>
    </source>
</reference>
<evidence type="ECO:0000256" key="4">
    <source>
        <dbReference type="ARBA" id="ARBA00022989"/>
    </source>
</evidence>
<dbReference type="InterPro" id="IPR051449">
    <property type="entry name" value="ABC-2_transporter_component"/>
</dbReference>
<feature type="transmembrane region" description="Helical" evidence="6">
    <location>
        <begin position="309"/>
        <end position="328"/>
    </location>
</feature>
<keyword evidence="3 6" id="KW-0812">Transmembrane</keyword>
<accession>A0A1G6K133</accession>
<dbReference type="STRING" id="28234.SAMN04488588_0702"/>
<evidence type="ECO:0000313" key="9">
    <source>
        <dbReference type="EMBL" id="TGG88388.1"/>
    </source>
</evidence>
<evidence type="ECO:0000256" key="2">
    <source>
        <dbReference type="ARBA" id="ARBA00022475"/>
    </source>
</evidence>
<dbReference type="Proteomes" id="UP000297288">
    <property type="component" value="Unassembled WGS sequence"/>
</dbReference>
<evidence type="ECO:0000256" key="1">
    <source>
        <dbReference type="ARBA" id="ARBA00004651"/>
    </source>
</evidence>
<feature type="transmembrane region" description="Helical" evidence="6">
    <location>
        <begin position="20"/>
        <end position="39"/>
    </location>
</feature>
<evidence type="ECO:0000259" key="7">
    <source>
        <dbReference type="Pfam" id="PF12698"/>
    </source>
</evidence>
<reference evidence="8 10" key="1">
    <citation type="submission" date="2016-10" db="EMBL/GenBank/DDBJ databases">
        <authorList>
            <person name="de Groot N.N."/>
        </authorList>
    </citation>
    <scope>NUCLEOTIDE SEQUENCE [LARGE SCALE GENOMIC DNA]</scope>
    <source>
        <strain evidence="8 10">WG14</strain>
    </source>
</reference>
<evidence type="ECO:0000256" key="3">
    <source>
        <dbReference type="ARBA" id="ARBA00022692"/>
    </source>
</evidence>
<keyword evidence="10" id="KW-1185">Reference proteome</keyword>
<feature type="transmembrane region" description="Helical" evidence="6">
    <location>
        <begin position="367"/>
        <end position="387"/>
    </location>
</feature>
<protein>
    <submittedName>
        <fullName evidence="9">ABC transporter permease</fullName>
    </submittedName>
    <submittedName>
        <fullName evidence="8">ABC-2 type transport system permease protein</fullName>
    </submittedName>
</protein>
<dbReference type="GO" id="GO:0140359">
    <property type="term" value="F:ABC-type transporter activity"/>
    <property type="evidence" value="ECO:0007669"/>
    <property type="project" value="InterPro"/>
</dbReference>
<organism evidence="8 10">
    <name type="scientific">Geotoga petraea</name>
    <dbReference type="NCBI Taxonomy" id="28234"/>
    <lineage>
        <taxon>Bacteria</taxon>
        <taxon>Thermotogati</taxon>
        <taxon>Thermotogota</taxon>
        <taxon>Thermotogae</taxon>
        <taxon>Petrotogales</taxon>
        <taxon>Petrotogaceae</taxon>
        <taxon>Geotoga</taxon>
    </lineage>
</organism>
<dbReference type="PANTHER" id="PTHR30294">
    <property type="entry name" value="MEMBRANE COMPONENT OF ABC TRANSPORTER YHHJ-RELATED"/>
    <property type="match status" value="1"/>
</dbReference>
<name>A0A1G6K133_9BACT</name>
<gene>
    <name evidence="9" type="ORF">E4650_04920</name>
    <name evidence="8" type="ORF">SAMN04488588_0702</name>
</gene>
<keyword evidence="5 6" id="KW-0472">Membrane</keyword>
<dbReference type="PANTHER" id="PTHR30294:SF29">
    <property type="entry name" value="MULTIDRUG ABC TRANSPORTER PERMEASE YBHS-RELATED"/>
    <property type="match status" value="1"/>
</dbReference>
<keyword evidence="2" id="KW-1003">Cell membrane</keyword>
<dbReference type="EMBL" id="FMYV01000002">
    <property type="protein sequence ID" value="SDC24710.1"/>
    <property type="molecule type" value="Genomic_DNA"/>
</dbReference>
<feature type="domain" description="ABC-2 type transporter transmembrane" evidence="7">
    <location>
        <begin position="20"/>
        <end position="379"/>
    </location>
</feature>
<feature type="transmembrane region" description="Helical" evidence="6">
    <location>
        <begin position="277"/>
        <end position="297"/>
    </location>
</feature>
<dbReference type="OrthoDB" id="49431at2"/>
<evidence type="ECO:0000313" key="8">
    <source>
        <dbReference type="EMBL" id="SDC24710.1"/>
    </source>
</evidence>
<dbReference type="Gene3D" id="3.40.1710.10">
    <property type="entry name" value="abc type-2 transporter like domain"/>
    <property type="match status" value="1"/>
</dbReference>
<dbReference type="Proteomes" id="UP000199322">
    <property type="component" value="Unassembled WGS sequence"/>
</dbReference>
<dbReference type="GO" id="GO:0005886">
    <property type="term" value="C:plasma membrane"/>
    <property type="evidence" value="ECO:0007669"/>
    <property type="project" value="UniProtKB-SubCell"/>
</dbReference>